<dbReference type="CDD" id="cd14014">
    <property type="entry name" value="STKc_PknB_like"/>
    <property type="match status" value="1"/>
</dbReference>
<feature type="region of interest" description="Disordered" evidence="6">
    <location>
        <begin position="461"/>
        <end position="577"/>
    </location>
</feature>
<dbReference type="EMBL" id="BAABCQ010000004">
    <property type="protein sequence ID" value="GAA3953339.1"/>
    <property type="molecule type" value="Genomic_DNA"/>
</dbReference>
<feature type="compositionally biased region" description="Gly residues" evidence="6">
    <location>
        <begin position="519"/>
        <end position="535"/>
    </location>
</feature>
<evidence type="ECO:0000259" key="7">
    <source>
        <dbReference type="PROSITE" id="PS50011"/>
    </source>
</evidence>
<dbReference type="PROSITE" id="PS00107">
    <property type="entry name" value="PROTEIN_KINASE_ATP"/>
    <property type="match status" value="1"/>
</dbReference>
<dbReference type="PROSITE" id="PS50011">
    <property type="entry name" value="PROTEIN_KINASE_DOM"/>
    <property type="match status" value="1"/>
</dbReference>
<dbReference type="SUPFAM" id="SSF47090">
    <property type="entry name" value="PGBD-like"/>
    <property type="match status" value="1"/>
</dbReference>
<keyword evidence="1" id="KW-0808">Transferase</keyword>
<dbReference type="InterPro" id="IPR011009">
    <property type="entry name" value="Kinase-like_dom_sf"/>
</dbReference>
<feature type="compositionally biased region" description="Low complexity" evidence="6">
    <location>
        <begin position="461"/>
        <end position="491"/>
    </location>
</feature>
<evidence type="ECO:0000256" key="3">
    <source>
        <dbReference type="ARBA" id="ARBA00022777"/>
    </source>
</evidence>
<dbReference type="Pfam" id="PF00069">
    <property type="entry name" value="Pkinase"/>
    <property type="match status" value="1"/>
</dbReference>
<feature type="domain" description="Protein kinase" evidence="7">
    <location>
        <begin position="38"/>
        <end position="302"/>
    </location>
</feature>
<keyword evidence="2 5" id="KW-0547">Nucleotide-binding</keyword>
<dbReference type="Pfam" id="PF01471">
    <property type="entry name" value="PG_binding_1"/>
    <property type="match status" value="1"/>
</dbReference>
<dbReference type="RefSeq" id="WP_345588474.1">
    <property type="nucleotide sequence ID" value="NZ_BAABCQ010000004.1"/>
</dbReference>
<dbReference type="SUPFAM" id="SSF56112">
    <property type="entry name" value="Protein kinase-like (PK-like)"/>
    <property type="match status" value="1"/>
</dbReference>
<evidence type="ECO:0000313" key="8">
    <source>
        <dbReference type="EMBL" id="GAA3953339.1"/>
    </source>
</evidence>
<dbReference type="PANTHER" id="PTHR43289">
    <property type="entry name" value="MITOGEN-ACTIVATED PROTEIN KINASE KINASE KINASE 20-RELATED"/>
    <property type="match status" value="1"/>
</dbReference>
<dbReference type="InterPro" id="IPR036366">
    <property type="entry name" value="PGBDSf"/>
</dbReference>
<evidence type="ECO:0000256" key="1">
    <source>
        <dbReference type="ARBA" id="ARBA00022679"/>
    </source>
</evidence>
<dbReference type="InterPro" id="IPR036365">
    <property type="entry name" value="PGBD-like_sf"/>
</dbReference>
<feature type="region of interest" description="Disordered" evidence="6">
    <location>
        <begin position="328"/>
        <end position="425"/>
    </location>
</feature>
<feature type="compositionally biased region" description="Low complexity" evidence="6">
    <location>
        <begin position="560"/>
        <end position="577"/>
    </location>
</feature>
<keyword evidence="9" id="KW-1185">Reference proteome</keyword>
<dbReference type="Gene3D" id="3.30.200.20">
    <property type="entry name" value="Phosphorylase Kinase, domain 1"/>
    <property type="match status" value="1"/>
</dbReference>
<keyword evidence="3" id="KW-0418">Kinase</keyword>
<reference evidence="9" key="1">
    <citation type="journal article" date="2019" name="Int. J. Syst. Evol. Microbiol.">
        <title>The Global Catalogue of Microorganisms (GCM) 10K type strain sequencing project: providing services to taxonomists for standard genome sequencing and annotation.</title>
        <authorList>
            <consortium name="The Broad Institute Genomics Platform"/>
            <consortium name="The Broad Institute Genome Sequencing Center for Infectious Disease"/>
            <person name="Wu L."/>
            <person name="Ma J."/>
        </authorList>
    </citation>
    <scope>NUCLEOTIDE SEQUENCE [LARGE SCALE GENOMIC DNA]</scope>
    <source>
        <strain evidence="9">JCM 17027</strain>
    </source>
</reference>
<dbReference type="Gene3D" id="1.10.101.10">
    <property type="entry name" value="PGBD-like superfamily/PGBD"/>
    <property type="match status" value="1"/>
</dbReference>
<accession>A0ABP7NSV6</accession>
<name>A0ABP7NSV6_9ACTN</name>
<dbReference type="InterPro" id="IPR008271">
    <property type="entry name" value="Ser/Thr_kinase_AS"/>
</dbReference>
<dbReference type="Proteomes" id="UP001500034">
    <property type="component" value="Unassembled WGS sequence"/>
</dbReference>
<dbReference type="Gene3D" id="1.10.510.10">
    <property type="entry name" value="Transferase(Phosphotransferase) domain 1"/>
    <property type="match status" value="1"/>
</dbReference>
<dbReference type="PROSITE" id="PS00108">
    <property type="entry name" value="PROTEIN_KINASE_ST"/>
    <property type="match status" value="1"/>
</dbReference>
<evidence type="ECO:0000256" key="5">
    <source>
        <dbReference type="PROSITE-ProRule" id="PRU10141"/>
    </source>
</evidence>
<dbReference type="InterPro" id="IPR017441">
    <property type="entry name" value="Protein_kinase_ATP_BS"/>
</dbReference>
<evidence type="ECO:0000256" key="2">
    <source>
        <dbReference type="ARBA" id="ARBA00022741"/>
    </source>
</evidence>
<keyword evidence="4 5" id="KW-0067">ATP-binding</keyword>
<proteinExistence type="predicted"/>
<evidence type="ECO:0000313" key="9">
    <source>
        <dbReference type="Proteomes" id="UP001500034"/>
    </source>
</evidence>
<sequence length="660" mass="66965">MTDQRPASPYTPASGEAALRQTGAAPLRAADPARIGPYVPLGLLGSGGMGRVYLARPADDGPGLAAVKVIRPEYAEDPEFRRRFEREASVQARVRTAYAPRLLGTGFEESVLWMATQFLPGLNLAEAVQNCGTLEPAGAWRLVAELGRALSALATAGVVHRDLKPSNVILSPGGAHVIDFGISQAVDSSAITGTGSRVGTPAFMSPEYLREGRCDTASDVFSLAGTLIYAATAHAPFGDGTGVDVMHRVAFEEPRPEVMAELASVDAGLAALLAACLTKDPAGRLTPQRLVDAATAAGHGPASDWQEPLGARLLALSEGCAVLEAASARQTGHFRTPTERVPSAAPTPTPASSPSPSPSSAPAPAHAPFPAPAPVPGPGYGPGFGPPTPPGAYGPAYGPYGSPTPPGQFDSVTPAPAATRDGIHERRGRKKPYLVVTAVLAVCAVAAGGFLLSRAPLDETAAPATPSASAGATGADDGRPSSLPEASSSPSGEKEEHGEEKTDDGKDGGKDGEESEGENGAGQGGDRGSDGGSQGVPGKTTTPGAGAGGAAADTGRDGDQAAAPTTTVTETASEPSTPAWISGCSYYSGTAIIRYGDTGQRVVQAQCMLTKRGYGVGRAGVDGQFGEDTVTAVKRFQRAKGLQVDGEVGPKTWAALRGTT</sequence>
<feature type="binding site" evidence="5">
    <location>
        <position position="68"/>
    </location>
    <ligand>
        <name>ATP</name>
        <dbReference type="ChEBI" id="CHEBI:30616"/>
    </ligand>
</feature>
<evidence type="ECO:0000256" key="6">
    <source>
        <dbReference type="SAM" id="MobiDB-lite"/>
    </source>
</evidence>
<feature type="compositionally biased region" description="Basic and acidic residues" evidence="6">
    <location>
        <begin position="492"/>
        <end position="512"/>
    </location>
</feature>
<comment type="caution">
    <text evidence="8">The sequence shown here is derived from an EMBL/GenBank/DDBJ whole genome shotgun (WGS) entry which is preliminary data.</text>
</comment>
<evidence type="ECO:0000256" key="4">
    <source>
        <dbReference type="ARBA" id="ARBA00022840"/>
    </source>
</evidence>
<dbReference type="SMART" id="SM00220">
    <property type="entry name" value="S_TKc"/>
    <property type="match status" value="1"/>
</dbReference>
<gene>
    <name evidence="8" type="ORF">GCM10022384_03550</name>
</gene>
<dbReference type="PANTHER" id="PTHR43289:SF34">
    <property type="entry name" value="SERINE_THREONINE-PROTEIN KINASE YBDM-RELATED"/>
    <property type="match status" value="1"/>
</dbReference>
<feature type="compositionally biased region" description="Pro residues" evidence="6">
    <location>
        <begin position="345"/>
        <end position="392"/>
    </location>
</feature>
<dbReference type="InterPro" id="IPR000719">
    <property type="entry name" value="Prot_kinase_dom"/>
</dbReference>
<protein>
    <recommendedName>
        <fullName evidence="7">Protein kinase domain-containing protein</fullName>
    </recommendedName>
</protein>
<organism evidence="8 9">
    <name type="scientific">Streptomyces marokkonensis</name>
    <dbReference type="NCBI Taxonomy" id="324855"/>
    <lineage>
        <taxon>Bacteria</taxon>
        <taxon>Bacillati</taxon>
        <taxon>Actinomycetota</taxon>
        <taxon>Actinomycetes</taxon>
        <taxon>Kitasatosporales</taxon>
        <taxon>Streptomycetaceae</taxon>
        <taxon>Streptomyces</taxon>
    </lineage>
</organism>
<dbReference type="InterPro" id="IPR002477">
    <property type="entry name" value="Peptidoglycan-bd-like"/>
</dbReference>